<dbReference type="Pfam" id="PF25198">
    <property type="entry name" value="Spore_GerAC_N"/>
    <property type="match status" value="1"/>
</dbReference>
<dbReference type="InterPro" id="IPR008844">
    <property type="entry name" value="Spore_GerAC-like"/>
</dbReference>
<keyword evidence="7" id="KW-0449">Lipoprotein</keyword>
<dbReference type="InterPro" id="IPR038501">
    <property type="entry name" value="Spore_GerAC_C_sf"/>
</dbReference>
<evidence type="ECO:0000256" key="6">
    <source>
        <dbReference type="ARBA" id="ARBA00023139"/>
    </source>
</evidence>
<keyword evidence="3" id="KW-0309">Germination</keyword>
<evidence type="ECO:0000259" key="9">
    <source>
        <dbReference type="Pfam" id="PF25198"/>
    </source>
</evidence>
<dbReference type="AlphaFoldDB" id="A0A383RGR5"/>
<dbReference type="Proteomes" id="UP000304148">
    <property type="component" value="Chromosome"/>
</dbReference>
<dbReference type="Gene3D" id="3.30.300.210">
    <property type="entry name" value="Nutrient germinant receptor protein C, domain 3"/>
    <property type="match status" value="1"/>
</dbReference>
<keyword evidence="4" id="KW-0732">Signal</keyword>
<gene>
    <name evidence="10" type="ORF">PBLR_14572</name>
</gene>
<evidence type="ECO:0000313" key="10">
    <source>
        <dbReference type="EMBL" id="SYX86150.1"/>
    </source>
</evidence>
<evidence type="ECO:0000256" key="1">
    <source>
        <dbReference type="ARBA" id="ARBA00004635"/>
    </source>
</evidence>
<dbReference type="InterPro" id="IPR057336">
    <property type="entry name" value="GerAC_N"/>
</dbReference>
<dbReference type="PANTHER" id="PTHR35789:SF1">
    <property type="entry name" value="SPORE GERMINATION PROTEIN B3"/>
    <property type="match status" value="1"/>
</dbReference>
<dbReference type="GO" id="GO:0016020">
    <property type="term" value="C:membrane"/>
    <property type="evidence" value="ECO:0007669"/>
    <property type="project" value="UniProtKB-SubCell"/>
</dbReference>
<name>A0A383RGR5_PAEAL</name>
<feature type="domain" description="Spore germination protein N-terminal" evidence="9">
    <location>
        <begin position="28"/>
        <end position="192"/>
    </location>
</feature>
<evidence type="ECO:0000256" key="4">
    <source>
        <dbReference type="ARBA" id="ARBA00022729"/>
    </source>
</evidence>
<proteinExistence type="inferred from homology"/>
<dbReference type="EMBL" id="LS992241">
    <property type="protein sequence ID" value="SYX86150.1"/>
    <property type="molecule type" value="Genomic_DNA"/>
</dbReference>
<evidence type="ECO:0000256" key="5">
    <source>
        <dbReference type="ARBA" id="ARBA00023136"/>
    </source>
</evidence>
<comment type="similarity">
    <text evidence="2">Belongs to the GerABKC lipoprotein family.</text>
</comment>
<dbReference type="InterPro" id="IPR046953">
    <property type="entry name" value="Spore_GerAC-like_C"/>
</dbReference>
<evidence type="ECO:0000256" key="2">
    <source>
        <dbReference type="ARBA" id="ARBA00007886"/>
    </source>
</evidence>
<comment type="subcellular location">
    <subcellularLocation>
        <location evidence="1">Membrane</location>
        <topology evidence="1">Lipid-anchor</topology>
    </subcellularLocation>
</comment>
<evidence type="ECO:0000259" key="8">
    <source>
        <dbReference type="Pfam" id="PF05504"/>
    </source>
</evidence>
<protein>
    <submittedName>
        <fullName evidence="10">Spore germination protein</fullName>
    </submittedName>
</protein>
<dbReference type="PROSITE" id="PS51257">
    <property type="entry name" value="PROKAR_LIPOPROTEIN"/>
    <property type="match status" value="1"/>
</dbReference>
<dbReference type="Pfam" id="PF05504">
    <property type="entry name" value="Spore_GerAC"/>
    <property type="match status" value="1"/>
</dbReference>
<accession>A0A383RGR5</accession>
<dbReference type="NCBIfam" id="TIGR02887">
    <property type="entry name" value="spore_ger_x_C"/>
    <property type="match status" value="1"/>
</dbReference>
<keyword evidence="5" id="KW-0472">Membrane</keyword>
<dbReference type="RefSeq" id="WP_138188184.1">
    <property type="nucleotide sequence ID" value="NZ_LS992241.1"/>
</dbReference>
<dbReference type="GO" id="GO:0009847">
    <property type="term" value="P:spore germination"/>
    <property type="evidence" value="ECO:0007669"/>
    <property type="project" value="InterPro"/>
</dbReference>
<dbReference type="PANTHER" id="PTHR35789">
    <property type="entry name" value="SPORE GERMINATION PROTEIN B3"/>
    <property type="match status" value="1"/>
</dbReference>
<reference evidence="11" key="1">
    <citation type="submission" date="2018-08" db="EMBL/GenBank/DDBJ databases">
        <authorList>
            <person name="Chevrot R."/>
        </authorList>
    </citation>
    <scope>NUCLEOTIDE SEQUENCE [LARGE SCALE GENOMIC DNA]</scope>
</reference>
<organism evidence="10 11">
    <name type="scientific">Paenibacillus alvei</name>
    <name type="common">Bacillus alvei</name>
    <dbReference type="NCBI Taxonomy" id="44250"/>
    <lineage>
        <taxon>Bacteria</taxon>
        <taxon>Bacillati</taxon>
        <taxon>Bacillota</taxon>
        <taxon>Bacilli</taxon>
        <taxon>Bacillales</taxon>
        <taxon>Paenibacillaceae</taxon>
        <taxon>Paenibacillus</taxon>
    </lineage>
</organism>
<feature type="domain" description="Spore germination GerAC-like C-terminal" evidence="8">
    <location>
        <begin position="202"/>
        <end position="376"/>
    </location>
</feature>
<sequence>MRSLLKPMLRVVCVLSVLALLVGCVQSSVLEKLGISVAIGFDVLSEEKFNVTSVLTNPEPGAKKKTKIISGIASSTKGARINNNQQLAHTLVNGQVRVVVFNDKLAKQGITYIVENLTRDPFFGDMIFLAVSEGPSHELLAGSYEQIPNIGTFLYEMLQQHIHDDWVPSCTVHDFRSAYYSAGQDPVLPMLRKLHNGVEVFGLALLQNDRVVGTIGPGEGYLLKLLLGKLASLKEVKIDRDDLRPYLNEQRKEDGPVRVVFANLGSKKHIRLLSASPLKFQANLRINVELQEITDEYDFSKPQASKLLQQKIGEALTKETEALIKKFQRLGSDPIGFGEVYRSSVRHSKLTADKWKKMFPEASIQSHVEVNLVRTGTIE</sequence>
<evidence type="ECO:0000256" key="3">
    <source>
        <dbReference type="ARBA" id="ARBA00022544"/>
    </source>
</evidence>
<keyword evidence="6" id="KW-0564">Palmitate</keyword>
<evidence type="ECO:0000256" key="7">
    <source>
        <dbReference type="ARBA" id="ARBA00023288"/>
    </source>
</evidence>
<evidence type="ECO:0000313" key="11">
    <source>
        <dbReference type="Proteomes" id="UP000304148"/>
    </source>
</evidence>